<keyword evidence="5" id="KW-1185">Reference proteome</keyword>
<evidence type="ECO:0000259" key="3">
    <source>
        <dbReference type="PROSITE" id="PS50885"/>
    </source>
</evidence>
<organism evidence="4 5">
    <name type="scientific">Dictyobacter aurantiacus</name>
    <dbReference type="NCBI Taxonomy" id="1936993"/>
    <lineage>
        <taxon>Bacteria</taxon>
        <taxon>Bacillati</taxon>
        <taxon>Chloroflexota</taxon>
        <taxon>Ktedonobacteria</taxon>
        <taxon>Ktedonobacterales</taxon>
        <taxon>Dictyobacteraceae</taxon>
        <taxon>Dictyobacter</taxon>
    </lineage>
</organism>
<feature type="domain" description="HAMP" evidence="3">
    <location>
        <begin position="256"/>
        <end position="308"/>
    </location>
</feature>
<dbReference type="PROSITE" id="PS50885">
    <property type="entry name" value="HAMP"/>
    <property type="match status" value="1"/>
</dbReference>
<comment type="caution">
    <text evidence="4">The sequence shown here is derived from an EMBL/GenBank/DDBJ whole genome shotgun (WGS) entry which is preliminary data.</text>
</comment>
<proteinExistence type="predicted"/>
<dbReference type="EMBL" id="BIFQ01000001">
    <property type="protein sequence ID" value="GCE06752.1"/>
    <property type="molecule type" value="Genomic_DNA"/>
</dbReference>
<feature type="transmembrane region" description="Helical" evidence="2">
    <location>
        <begin position="70"/>
        <end position="90"/>
    </location>
</feature>
<feature type="transmembrane region" description="Helical" evidence="2">
    <location>
        <begin position="96"/>
        <end position="114"/>
    </location>
</feature>
<evidence type="ECO:0000256" key="2">
    <source>
        <dbReference type="SAM" id="Phobius"/>
    </source>
</evidence>
<accession>A0A401ZIT0</accession>
<name>A0A401ZIT0_9CHLR</name>
<feature type="transmembrane region" description="Helical" evidence="2">
    <location>
        <begin position="121"/>
        <end position="140"/>
    </location>
</feature>
<dbReference type="RefSeq" id="WP_126597661.1">
    <property type="nucleotide sequence ID" value="NZ_BIFQ01000001.1"/>
</dbReference>
<keyword evidence="2" id="KW-0812">Transmembrane</keyword>
<feature type="region of interest" description="Disordered" evidence="1">
    <location>
        <begin position="1"/>
        <end position="33"/>
    </location>
</feature>
<dbReference type="AlphaFoldDB" id="A0A401ZIT0"/>
<keyword evidence="2" id="KW-0472">Membrane</keyword>
<dbReference type="InterPro" id="IPR003660">
    <property type="entry name" value="HAMP_dom"/>
</dbReference>
<gene>
    <name evidence="4" type="ORF">KDAU_40810</name>
</gene>
<feature type="transmembrane region" description="Helical" evidence="2">
    <location>
        <begin position="214"/>
        <end position="232"/>
    </location>
</feature>
<evidence type="ECO:0000313" key="5">
    <source>
        <dbReference type="Proteomes" id="UP000287224"/>
    </source>
</evidence>
<feature type="compositionally biased region" description="Basic and acidic residues" evidence="1">
    <location>
        <begin position="1"/>
        <end position="23"/>
    </location>
</feature>
<protein>
    <recommendedName>
        <fullName evidence="3">HAMP domain-containing protein</fullName>
    </recommendedName>
</protein>
<dbReference type="GO" id="GO:0016020">
    <property type="term" value="C:membrane"/>
    <property type="evidence" value="ECO:0007669"/>
    <property type="project" value="InterPro"/>
</dbReference>
<dbReference type="OrthoDB" id="147233at2"/>
<feature type="transmembrane region" description="Helical" evidence="2">
    <location>
        <begin position="172"/>
        <end position="194"/>
    </location>
</feature>
<dbReference type="GO" id="GO:0007165">
    <property type="term" value="P:signal transduction"/>
    <property type="evidence" value="ECO:0007669"/>
    <property type="project" value="InterPro"/>
</dbReference>
<reference evidence="5" key="1">
    <citation type="submission" date="2018-12" db="EMBL/GenBank/DDBJ databases">
        <title>Tengunoibacter tsumagoiensis gen. nov., sp. nov., Dictyobacter kobayashii sp. nov., D. alpinus sp. nov., and D. joshuensis sp. nov. and description of Dictyobacteraceae fam. nov. within the order Ktedonobacterales isolated from Tengu-no-mugimeshi.</title>
        <authorList>
            <person name="Wang C.M."/>
            <person name="Zheng Y."/>
            <person name="Sakai Y."/>
            <person name="Toyoda A."/>
            <person name="Minakuchi Y."/>
            <person name="Abe K."/>
            <person name="Yokota A."/>
            <person name="Yabe S."/>
        </authorList>
    </citation>
    <scope>NUCLEOTIDE SEQUENCE [LARGE SCALE GENOMIC DNA]</scope>
    <source>
        <strain evidence="5">S-27</strain>
    </source>
</reference>
<sequence>MDSKRPSPLEDKNSQNGHNRDTNWHPPLDQQGQSTSSMKALRVWYEIATPSDVAAKPSFATHDKQRRLRLASVILLLMLVVLLAFIRLALLSRNPLLFPIILAGIAICLLTIFLNRRGHVTVVGILSVITINAAIMLNLLSSPSGLLTMNGFLTFDLLVFSELLAVSLLPPVSVFVVAALNIGCICADLFLQAHAPDLAHLWAQESYTLLVRPIALQVVVAVVTFLWVRGALRAFRRVDRIQEVERLQLALAEQKRDLEVGIQQIQQTLTEAANGNFTVRVPLAQENVLWTVASSLNTLLARLQRSNQSEYELQRIRSEVQRLVNSIDEAEARRMPPRLSPTGTLLDPLLKKLAARPPFQSVPDPDRPART</sequence>
<keyword evidence="2" id="KW-1133">Transmembrane helix</keyword>
<evidence type="ECO:0000256" key="1">
    <source>
        <dbReference type="SAM" id="MobiDB-lite"/>
    </source>
</evidence>
<dbReference type="Proteomes" id="UP000287224">
    <property type="component" value="Unassembled WGS sequence"/>
</dbReference>
<evidence type="ECO:0000313" key="4">
    <source>
        <dbReference type="EMBL" id="GCE06752.1"/>
    </source>
</evidence>